<dbReference type="InParanoid" id="A0A6L2PV22"/>
<name>A0A6L2PV22_COPFO</name>
<keyword evidence="3" id="KW-0418">Kinase</keyword>
<dbReference type="AlphaFoldDB" id="A0A6L2PV22"/>
<evidence type="ECO:0000256" key="1">
    <source>
        <dbReference type="ARBA" id="ARBA00009156"/>
    </source>
</evidence>
<evidence type="ECO:0000313" key="8">
    <source>
        <dbReference type="Proteomes" id="UP000502823"/>
    </source>
</evidence>
<dbReference type="GO" id="GO:0019321">
    <property type="term" value="P:pentose metabolic process"/>
    <property type="evidence" value="ECO:0007669"/>
    <property type="project" value="TreeGrafter"/>
</dbReference>
<dbReference type="OrthoDB" id="203824at2759"/>
<dbReference type="PANTHER" id="PTHR43435">
    <property type="entry name" value="RIBULOKINASE"/>
    <property type="match status" value="1"/>
</dbReference>
<evidence type="ECO:0000256" key="3">
    <source>
        <dbReference type="ARBA" id="ARBA00022777"/>
    </source>
</evidence>
<protein>
    <recommendedName>
        <fullName evidence="4">FGGY carbohydrate kinase domain-containing protein</fullName>
    </recommendedName>
</protein>
<feature type="domain" description="Carbohydrate kinase FGGY C-terminal" evidence="6">
    <location>
        <begin position="283"/>
        <end position="493"/>
    </location>
</feature>
<proteinExistence type="inferred from homology"/>
<dbReference type="PANTHER" id="PTHR43435:SF4">
    <property type="entry name" value="FGGY CARBOHYDRATE KINASE DOMAIN-CONTAINING PROTEIN"/>
    <property type="match status" value="1"/>
</dbReference>
<evidence type="ECO:0000313" key="7">
    <source>
        <dbReference type="EMBL" id="GFG35460.1"/>
    </source>
</evidence>
<keyword evidence="2" id="KW-0808">Transferase</keyword>
<organism evidence="7 8">
    <name type="scientific">Coptotermes formosanus</name>
    <name type="common">Formosan subterranean termite</name>
    <dbReference type="NCBI Taxonomy" id="36987"/>
    <lineage>
        <taxon>Eukaryota</taxon>
        <taxon>Metazoa</taxon>
        <taxon>Ecdysozoa</taxon>
        <taxon>Arthropoda</taxon>
        <taxon>Hexapoda</taxon>
        <taxon>Insecta</taxon>
        <taxon>Pterygota</taxon>
        <taxon>Neoptera</taxon>
        <taxon>Polyneoptera</taxon>
        <taxon>Dictyoptera</taxon>
        <taxon>Blattodea</taxon>
        <taxon>Blattoidea</taxon>
        <taxon>Termitoidae</taxon>
        <taxon>Rhinotermitidae</taxon>
        <taxon>Coptotermes</taxon>
    </lineage>
</organism>
<dbReference type="InterPro" id="IPR018485">
    <property type="entry name" value="FGGY_C"/>
</dbReference>
<dbReference type="GO" id="GO:0019150">
    <property type="term" value="F:D-ribulokinase activity"/>
    <property type="evidence" value="ECO:0007669"/>
    <property type="project" value="TreeGrafter"/>
</dbReference>
<dbReference type="Proteomes" id="UP000502823">
    <property type="component" value="Unassembled WGS sequence"/>
</dbReference>
<dbReference type="InterPro" id="IPR006003">
    <property type="entry name" value="FGGY_RbtK-like"/>
</dbReference>
<feature type="domain" description="Carbohydrate kinase FGGY N-terminal" evidence="5">
    <location>
        <begin position="4"/>
        <end position="183"/>
    </location>
</feature>
<dbReference type="Pfam" id="PF02782">
    <property type="entry name" value="FGGY_C"/>
    <property type="match status" value="1"/>
</dbReference>
<comment type="caution">
    <text evidence="7">The sequence shown here is derived from an EMBL/GenBank/DDBJ whole genome shotgun (WGS) entry which is preliminary data.</text>
</comment>
<dbReference type="Gene3D" id="1.20.58.2240">
    <property type="match status" value="1"/>
</dbReference>
<dbReference type="CDD" id="cd07782">
    <property type="entry name" value="ASKHA_NBD_FGGY_D-RBK"/>
    <property type="match status" value="1"/>
</dbReference>
<keyword evidence="8" id="KW-1185">Reference proteome</keyword>
<evidence type="ECO:0000256" key="4">
    <source>
        <dbReference type="ARBA" id="ARBA00074355"/>
    </source>
</evidence>
<gene>
    <name evidence="7" type="ORF">Cfor_09117</name>
</gene>
<accession>A0A6L2PV22</accession>
<dbReference type="EMBL" id="BLKM01000550">
    <property type="protein sequence ID" value="GFG35460.1"/>
    <property type="molecule type" value="Genomic_DNA"/>
</dbReference>
<evidence type="ECO:0000259" key="6">
    <source>
        <dbReference type="Pfam" id="PF02782"/>
    </source>
</evidence>
<sequence>MESYFVGVDVGTGSVRAALVTRNGRLLRMSSEETRTWSPNVGYFEQSTDDIWRAVCRVVKDVTKNVASSAVKGIGFDATCSLAVVDVDGNPLSISPTAGNNEQNVILWLDHRAFDEAEFINSLKHPVLNYVGGKISLEMETPKLLWLKKNLKEQCWNKAGYFFDLPDFLTWRATGSDSRSLCSLVCKWTYEAHPSGNRGWNEDYFRKIGLLDLMEQNWKKIGSVVKEPGSPCGNGLSEQAAGELGLQCGTPVGTSIIDAHAGGLGMIGCTAGSVCQNFQTRLSLICGTSTCHMAVHKDALFVEGVWGPYYSAMVPGYWLSEGGQSATGKLIDHLIDSHPATAQLKAKTGKNMHIQQYLNDLLESMAKKQGIDSVSTLTSDIHVWPDFHGNRSPLADPSLLGMICGLTLVADEENLALIYLATIQALAYGTLHIIDVLCSAGHSNIQSLLVCGGLSRNPLFVQTQADVANLSILCPRESESVLVGAAILGACAAGAFPDVQTAIKAMGGDADIVHPRDEEHRYHQKKYKVFLKMVEHQREYRAIMSQK</sequence>
<dbReference type="NCBIfam" id="TIGR01315">
    <property type="entry name" value="5C_CHO_kinase"/>
    <property type="match status" value="1"/>
</dbReference>
<dbReference type="Gene3D" id="3.30.420.40">
    <property type="match status" value="1"/>
</dbReference>
<dbReference type="InterPro" id="IPR000577">
    <property type="entry name" value="Carb_kinase_FGGY"/>
</dbReference>
<dbReference type="PIRSF" id="PIRSF000538">
    <property type="entry name" value="GlpK"/>
    <property type="match status" value="1"/>
</dbReference>
<reference evidence="8" key="1">
    <citation type="submission" date="2020-01" db="EMBL/GenBank/DDBJ databases">
        <title>Draft genome sequence of the Termite Coptotermes fromosanus.</title>
        <authorList>
            <person name="Itakura S."/>
            <person name="Yosikawa Y."/>
            <person name="Umezawa K."/>
        </authorList>
    </citation>
    <scope>NUCLEOTIDE SEQUENCE [LARGE SCALE GENOMIC DNA]</scope>
</reference>
<dbReference type="FunFam" id="3.30.420.40:FF:000101">
    <property type="entry name" value="FGGY carbohydrate kinase domain-containing protein"/>
    <property type="match status" value="1"/>
</dbReference>
<dbReference type="GO" id="GO:0005737">
    <property type="term" value="C:cytoplasm"/>
    <property type="evidence" value="ECO:0007669"/>
    <property type="project" value="TreeGrafter"/>
</dbReference>
<dbReference type="FunCoup" id="A0A6L2PV22">
    <property type="interactions" value="225"/>
</dbReference>
<evidence type="ECO:0000256" key="2">
    <source>
        <dbReference type="ARBA" id="ARBA00022679"/>
    </source>
</evidence>
<dbReference type="Pfam" id="PF00370">
    <property type="entry name" value="FGGY_N"/>
    <property type="match status" value="1"/>
</dbReference>
<evidence type="ECO:0000259" key="5">
    <source>
        <dbReference type="Pfam" id="PF00370"/>
    </source>
</evidence>
<comment type="similarity">
    <text evidence="1">Belongs to the FGGY kinase family.</text>
</comment>
<dbReference type="InterPro" id="IPR043129">
    <property type="entry name" value="ATPase_NBD"/>
</dbReference>
<dbReference type="SUPFAM" id="SSF53067">
    <property type="entry name" value="Actin-like ATPase domain"/>
    <property type="match status" value="2"/>
</dbReference>
<dbReference type="InterPro" id="IPR018484">
    <property type="entry name" value="FGGY_N"/>
</dbReference>